<dbReference type="EMBL" id="JBHLWE010000063">
    <property type="protein sequence ID" value="MFC0342509.1"/>
    <property type="molecule type" value="Genomic_DNA"/>
</dbReference>
<evidence type="ECO:0000313" key="1">
    <source>
        <dbReference type="EMBL" id="MFC0342509.1"/>
    </source>
</evidence>
<dbReference type="RefSeq" id="WP_377700124.1">
    <property type="nucleotide sequence ID" value="NZ_JBHLWE010000063.1"/>
</dbReference>
<name>A0ABV6I9C4_9RHOB</name>
<proteinExistence type="predicted"/>
<protein>
    <submittedName>
        <fullName evidence="1">Uncharacterized protein</fullName>
    </submittedName>
</protein>
<organism evidence="1 2">
    <name type="scientific">Paracoccus niistensis</name>
    <dbReference type="NCBI Taxonomy" id="632935"/>
    <lineage>
        <taxon>Bacteria</taxon>
        <taxon>Pseudomonadati</taxon>
        <taxon>Pseudomonadota</taxon>
        <taxon>Alphaproteobacteria</taxon>
        <taxon>Rhodobacterales</taxon>
        <taxon>Paracoccaceae</taxon>
        <taxon>Paracoccus</taxon>
    </lineage>
</organism>
<gene>
    <name evidence="1" type="ORF">ACFFII_17305</name>
</gene>
<keyword evidence="2" id="KW-1185">Reference proteome</keyword>
<reference evidence="1 2" key="1">
    <citation type="submission" date="2024-09" db="EMBL/GenBank/DDBJ databases">
        <authorList>
            <person name="Sun Q."/>
            <person name="Mori K."/>
        </authorList>
    </citation>
    <scope>NUCLEOTIDE SEQUENCE [LARGE SCALE GENOMIC DNA]</scope>
    <source>
        <strain evidence="1 2">KCTC 22789</strain>
    </source>
</reference>
<accession>A0ABV6I9C4</accession>
<evidence type="ECO:0000313" key="2">
    <source>
        <dbReference type="Proteomes" id="UP001589799"/>
    </source>
</evidence>
<comment type="caution">
    <text evidence="1">The sequence shown here is derived from an EMBL/GenBank/DDBJ whole genome shotgun (WGS) entry which is preliminary data.</text>
</comment>
<sequence length="96" mass="10828">MQLTRHAEDRRRQRSLPVAVIETIIDCGTPSFRRGATCLSLDDDAIALAADGDCRVAADLRRYRHARVVEGDDGAIITVIRSRPWSGRGSRRNRRR</sequence>
<dbReference type="Proteomes" id="UP001589799">
    <property type="component" value="Unassembled WGS sequence"/>
</dbReference>